<protein>
    <submittedName>
        <fullName evidence="1">Uncharacterized protein</fullName>
    </submittedName>
</protein>
<evidence type="ECO:0000313" key="2">
    <source>
        <dbReference type="Proteomes" id="UP000184391"/>
    </source>
</evidence>
<sequence length="221" mass="23589">MGPEGTTTEELLVAFDRGRTRRLLVCPAWFDEANKLRRFTVEVMRRLDNAGIDSFLPDLPGCNDSLAPAALQTLPGWRAGMEAAAHKFGATNVLAIRAGALLVPAHLPGWHYAAQSGPKLLRGMIRARTIAAREAGLEEQADTLMALGRSEGLVLGGWQLGAAMIRDLETAEPVRAQGHSDIAQSQVGGPGMWLRAEPDEDAKQVDALTAIISDDLSGTSA</sequence>
<dbReference type="OrthoDB" id="7390151at2"/>
<name>A0A1M7S551_9SPHN</name>
<dbReference type="EMBL" id="FRDF01000005">
    <property type="protein sequence ID" value="SHN53543.1"/>
    <property type="molecule type" value="Genomic_DNA"/>
</dbReference>
<evidence type="ECO:0000313" key="1">
    <source>
        <dbReference type="EMBL" id="SHN53543.1"/>
    </source>
</evidence>
<dbReference type="Proteomes" id="UP000184391">
    <property type="component" value="Unassembled WGS sequence"/>
</dbReference>
<organism evidence="1 2">
    <name type="scientific">Erythrobacter sanguineus</name>
    <dbReference type="NCBI Taxonomy" id="198312"/>
    <lineage>
        <taxon>Bacteria</taxon>
        <taxon>Pseudomonadati</taxon>
        <taxon>Pseudomonadota</taxon>
        <taxon>Alphaproteobacteria</taxon>
        <taxon>Sphingomonadales</taxon>
        <taxon>Erythrobacteraceae</taxon>
        <taxon>Erythrobacter/Porphyrobacter group</taxon>
        <taxon>Erythrobacter</taxon>
    </lineage>
</organism>
<keyword evidence="2" id="KW-1185">Reference proteome</keyword>
<proteinExistence type="predicted"/>
<reference evidence="2" key="1">
    <citation type="submission" date="2016-12" db="EMBL/GenBank/DDBJ databases">
        <authorList>
            <person name="Varghese N."/>
            <person name="Submissions S."/>
        </authorList>
    </citation>
    <scope>NUCLEOTIDE SEQUENCE [LARGE SCALE GENOMIC DNA]</scope>
    <source>
        <strain evidence="2">DSM 11032</strain>
    </source>
</reference>
<gene>
    <name evidence="1" type="ORF">SAMN02745193_00969</name>
</gene>
<dbReference type="STRING" id="198312.SAMN02745193_00969"/>
<accession>A0A1M7S551</accession>
<dbReference type="AlphaFoldDB" id="A0A1M7S551"/>